<dbReference type="EMBL" id="CAJMWY010002026">
    <property type="protein sequence ID" value="CAE6480236.1"/>
    <property type="molecule type" value="Genomic_DNA"/>
</dbReference>
<proteinExistence type="predicted"/>
<name>A0A8H3CBI3_9AGAM</name>
<feature type="signal peptide" evidence="1">
    <location>
        <begin position="1"/>
        <end position="20"/>
    </location>
</feature>
<sequence>MPLITKILDALTALTALTTCKVVGTMSPPLSPLLCTLLHPNKTIWSCQKMKTTFAILMQLIIGSMS</sequence>
<evidence type="ECO:0000313" key="3">
    <source>
        <dbReference type="Proteomes" id="UP000663861"/>
    </source>
</evidence>
<keyword evidence="1" id="KW-0732">Signal</keyword>
<feature type="non-terminal residue" evidence="2">
    <location>
        <position position="66"/>
    </location>
</feature>
<organism evidence="2 3">
    <name type="scientific">Rhizoctonia solani</name>
    <dbReference type="NCBI Taxonomy" id="456999"/>
    <lineage>
        <taxon>Eukaryota</taxon>
        <taxon>Fungi</taxon>
        <taxon>Dikarya</taxon>
        <taxon>Basidiomycota</taxon>
        <taxon>Agaricomycotina</taxon>
        <taxon>Agaricomycetes</taxon>
        <taxon>Cantharellales</taxon>
        <taxon>Ceratobasidiaceae</taxon>
        <taxon>Rhizoctonia</taxon>
    </lineage>
</organism>
<dbReference type="Proteomes" id="UP000663861">
    <property type="component" value="Unassembled WGS sequence"/>
</dbReference>
<comment type="caution">
    <text evidence="2">The sequence shown here is derived from an EMBL/GenBank/DDBJ whole genome shotgun (WGS) entry which is preliminary data.</text>
</comment>
<protein>
    <recommendedName>
        <fullName evidence="4">Secreted protein</fullName>
    </recommendedName>
</protein>
<reference evidence="2" key="1">
    <citation type="submission" date="2021-01" db="EMBL/GenBank/DDBJ databases">
        <authorList>
            <person name="Kaushik A."/>
        </authorList>
    </citation>
    <scope>NUCLEOTIDE SEQUENCE</scope>
    <source>
        <strain evidence="2">AG4-RS23</strain>
    </source>
</reference>
<evidence type="ECO:0000256" key="1">
    <source>
        <dbReference type="SAM" id="SignalP"/>
    </source>
</evidence>
<feature type="chain" id="PRO_5034315839" description="Secreted protein" evidence="1">
    <location>
        <begin position="21"/>
        <end position="66"/>
    </location>
</feature>
<dbReference type="AlphaFoldDB" id="A0A8H3CBI3"/>
<evidence type="ECO:0008006" key="4">
    <source>
        <dbReference type="Google" id="ProtNLM"/>
    </source>
</evidence>
<evidence type="ECO:0000313" key="2">
    <source>
        <dbReference type="EMBL" id="CAE6480236.1"/>
    </source>
</evidence>
<gene>
    <name evidence="2" type="ORF">RDB_LOCUS97226</name>
</gene>
<accession>A0A8H3CBI3</accession>